<dbReference type="Pfam" id="PF08818">
    <property type="entry name" value="DUF1801"/>
    <property type="match status" value="1"/>
</dbReference>
<evidence type="ECO:0000259" key="1">
    <source>
        <dbReference type="Pfam" id="PF08818"/>
    </source>
</evidence>
<dbReference type="AlphaFoldDB" id="A0A9X1MIK6"/>
<evidence type="ECO:0000313" key="2">
    <source>
        <dbReference type="EMBL" id="MCC9627753.1"/>
    </source>
</evidence>
<evidence type="ECO:0000313" key="3">
    <source>
        <dbReference type="Proteomes" id="UP001139103"/>
    </source>
</evidence>
<dbReference type="Proteomes" id="UP001139103">
    <property type="component" value="Unassembled WGS sequence"/>
</dbReference>
<name>A0A9X1MIK6_9BACT</name>
<dbReference type="Gene3D" id="3.90.1150.200">
    <property type="match status" value="1"/>
</dbReference>
<protein>
    <submittedName>
        <fullName evidence="2">DUF1801 domain-containing protein</fullName>
    </submittedName>
</protein>
<keyword evidence="3" id="KW-1185">Reference proteome</keyword>
<reference evidence="2" key="1">
    <citation type="submission" date="2021-11" db="EMBL/GenBank/DDBJ databases">
        <title>Genome sequence.</title>
        <authorList>
            <person name="Sun Q."/>
        </authorList>
    </citation>
    <scope>NUCLEOTIDE SEQUENCE</scope>
    <source>
        <strain evidence="2">JC732</strain>
    </source>
</reference>
<comment type="caution">
    <text evidence="2">The sequence shown here is derived from an EMBL/GenBank/DDBJ whole genome shotgun (WGS) entry which is preliminary data.</text>
</comment>
<dbReference type="InterPro" id="IPR014922">
    <property type="entry name" value="YdhG-like"/>
</dbReference>
<gene>
    <name evidence="2" type="ORF">LOC68_05050</name>
</gene>
<accession>A0A9X1MIK6</accession>
<sequence>MKGKKPTTIAEYIRAAPDVGQPHLKQIYAILKSVAPDAEEAIKWNTPFFVEPRFLFAFAAFKSHCTFAPTAATLEHFRKELKKYRTTKNYLQVPYEEEVPEDLIRRMAQHCVATVSAREDDSFW</sequence>
<dbReference type="EMBL" id="JAJKFT010000004">
    <property type="protein sequence ID" value="MCC9627753.1"/>
    <property type="molecule type" value="Genomic_DNA"/>
</dbReference>
<dbReference type="RefSeq" id="WP_230216399.1">
    <property type="nucleotide sequence ID" value="NZ_JAJKFT010000004.1"/>
</dbReference>
<proteinExistence type="predicted"/>
<organism evidence="2 3">
    <name type="scientific">Blastopirellula sediminis</name>
    <dbReference type="NCBI Taxonomy" id="2894196"/>
    <lineage>
        <taxon>Bacteria</taxon>
        <taxon>Pseudomonadati</taxon>
        <taxon>Planctomycetota</taxon>
        <taxon>Planctomycetia</taxon>
        <taxon>Pirellulales</taxon>
        <taxon>Pirellulaceae</taxon>
        <taxon>Blastopirellula</taxon>
    </lineage>
</organism>
<dbReference type="SUPFAM" id="SSF159888">
    <property type="entry name" value="YdhG-like"/>
    <property type="match status" value="1"/>
</dbReference>
<feature type="domain" description="YdhG-like" evidence="1">
    <location>
        <begin position="21"/>
        <end position="110"/>
    </location>
</feature>